<dbReference type="InterPro" id="IPR004147">
    <property type="entry name" value="ABC1_dom"/>
</dbReference>
<evidence type="ECO:0000313" key="3">
    <source>
        <dbReference type="EMBL" id="CCO19896.1"/>
    </source>
</evidence>
<organism evidence="3 4">
    <name type="scientific">Bathycoccus prasinos</name>
    <dbReference type="NCBI Taxonomy" id="41875"/>
    <lineage>
        <taxon>Eukaryota</taxon>
        <taxon>Viridiplantae</taxon>
        <taxon>Chlorophyta</taxon>
        <taxon>Mamiellophyceae</taxon>
        <taxon>Mamiellales</taxon>
        <taxon>Bathycoccaceae</taxon>
        <taxon>Bathycoccus</taxon>
    </lineage>
</organism>
<dbReference type="Pfam" id="PF03109">
    <property type="entry name" value="ABC1"/>
    <property type="match status" value="1"/>
</dbReference>
<dbReference type="AlphaFoldDB" id="K8EPD6"/>
<accession>K8EPD6</accession>
<evidence type="ECO:0000256" key="1">
    <source>
        <dbReference type="ARBA" id="ARBA00009670"/>
    </source>
</evidence>
<dbReference type="RefSeq" id="XP_007508810.1">
    <property type="nucleotide sequence ID" value="XM_007508748.1"/>
</dbReference>
<feature type="domain" description="Protein kinase" evidence="2">
    <location>
        <begin position="227"/>
        <end position="647"/>
    </location>
</feature>
<dbReference type="KEGG" id="bpg:Bathy15g01660"/>
<proteinExistence type="inferred from homology"/>
<dbReference type="InterPro" id="IPR011009">
    <property type="entry name" value="Kinase-like_dom_sf"/>
</dbReference>
<dbReference type="PROSITE" id="PS50011">
    <property type="entry name" value="PROTEIN_KINASE_DOM"/>
    <property type="match status" value="1"/>
</dbReference>
<dbReference type="SUPFAM" id="SSF56112">
    <property type="entry name" value="Protein kinase-like (PK-like)"/>
    <property type="match status" value="1"/>
</dbReference>
<dbReference type="GeneID" id="19011377"/>
<dbReference type="InterPro" id="IPR000719">
    <property type="entry name" value="Prot_kinase_dom"/>
</dbReference>
<name>K8EPD6_9CHLO</name>
<gene>
    <name evidence="3" type="ordered locus">Bathy15g01660</name>
</gene>
<protein>
    <submittedName>
        <fullName evidence="3">ABC-1</fullName>
    </submittedName>
</protein>
<sequence>MTTTRTLTGCFCSSSSSRASLTTNNKNKNVLLDDDCKGKSRTSLARSSANLRASGKRRRGARANAVVLKAAAGISPATERGGGTPKADLESSRGACSVVSPKYSPESIRQKTLFNTPFESAQTFLRLIEITWSAGVFAGSLLYDEINGVGDRNVRERSEQLRVGLASLGPSFVKAGQVLANRPDVVRADFMEELTKLQDDVPAFKTEEAFAIIEKELGKSVKDLFEEITPEPIAAASLGQVYKAKLKQTGETVAIKVQRPGIEPIIYRDLVLFRILGGFVNGVARKRLGCNAELIVDEFGEKLLEELDYVQEGRNLVDFYENFKNDPIVKIPKFYPEYSGKKVLVMEWIDGVRCTNPKEICDTLDVDEFIRVGVVSGLRQLLEFGLFHGDPHPGNIFAMRDGRIAYVDFGNVAQLTQRNKEVLIDAVVHAVNEDYDGMASDFVNLGFLTEGTNVTPFVPALERIWQDARTASLEKFNFRTVTSAFNELVYEYPIRIPERFSLVIRSLLTQEGICMTLSPEFKFLEVAYPYVAKRLLTDRDAGLRERLTQVLFDSKGKFQWKRLENLIELAKTGGGDLDLTDTATDGAGLLLTDEGLRKKLILALTEDDRLRVEEVSRLVDLLREDVDFEKLARNSVQDAPRVARKFLERWSDSVLKV</sequence>
<dbReference type="Proteomes" id="UP000198341">
    <property type="component" value="Chromosome 15"/>
</dbReference>
<dbReference type="GO" id="GO:0005524">
    <property type="term" value="F:ATP binding"/>
    <property type="evidence" value="ECO:0007669"/>
    <property type="project" value="InterPro"/>
</dbReference>
<dbReference type="OrthoDB" id="427480at2759"/>
<dbReference type="InterPro" id="IPR050154">
    <property type="entry name" value="UbiB_kinase"/>
</dbReference>
<dbReference type="CDD" id="cd05121">
    <property type="entry name" value="ABC1_ADCK3-like"/>
    <property type="match status" value="1"/>
</dbReference>
<dbReference type="EMBL" id="FO082264">
    <property type="protein sequence ID" value="CCO19896.1"/>
    <property type="molecule type" value="Genomic_DNA"/>
</dbReference>
<dbReference type="PANTHER" id="PTHR10566:SF53">
    <property type="entry name" value="PROTEIN ACTIVITY OF BC1 COMPLEX KINASE 1, CHLOROPLASTIC"/>
    <property type="match status" value="1"/>
</dbReference>
<dbReference type="PANTHER" id="PTHR10566">
    <property type="entry name" value="CHAPERONE-ACTIVITY OF BC1 COMPLEX CABC1 -RELATED"/>
    <property type="match status" value="1"/>
</dbReference>
<evidence type="ECO:0000259" key="2">
    <source>
        <dbReference type="PROSITE" id="PS50011"/>
    </source>
</evidence>
<reference evidence="3 4" key="1">
    <citation type="submission" date="2011-10" db="EMBL/GenBank/DDBJ databases">
        <authorList>
            <person name="Genoscope - CEA"/>
        </authorList>
    </citation>
    <scope>NUCLEOTIDE SEQUENCE [LARGE SCALE GENOMIC DNA]</scope>
    <source>
        <strain evidence="3 4">RCC 1105</strain>
    </source>
</reference>
<keyword evidence="4" id="KW-1185">Reference proteome</keyword>
<evidence type="ECO:0000313" key="4">
    <source>
        <dbReference type="Proteomes" id="UP000198341"/>
    </source>
</evidence>
<dbReference type="GO" id="GO:0004672">
    <property type="term" value="F:protein kinase activity"/>
    <property type="evidence" value="ECO:0007669"/>
    <property type="project" value="InterPro"/>
</dbReference>
<dbReference type="eggNOG" id="KOG1235">
    <property type="taxonomic scope" value="Eukaryota"/>
</dbReference>
<comment type="similarity">
    <text evidence="1">Belongs to the protein kinase superfamily. ADCK protein kinase family.</text>
</comment>
<dbReference type="Gene3D" id="1.10.510.10">
    <property type="entry name" value="Transferase(Phosphotransferase) domain 1"/>
    <property type="match status" value="1"/>
</dbReference>